<dbReference type="PANTHER" id="PTHR42723">
    <property type="entry name" value="CHLOROPHYLL SYNTHASE"/>
    <property type="match status" value="1"/>
</dbReference>
<dbReference type="Proteomes" id="UP000242818">
    <property type="component" value="Unassembled WGS sequence"/>
</dbReference>
<organism evidence="7 8">
    <name type="scientific">Chitinophaga costaii</name>
    <dbReference type="NCBI Taxonomy" id="1335309"/>
    <lineage>
        <taxon>Bacteria</taxon>
        <taxon>Pseudomonadati</taxon>
        <taxon>Bacteroidota</taxon>
        <taxon>Chitinophagia</taxon>
        <taxon>Chitinophagales</taxon>
        <taxon>Chitinophagaceae</taxon>
        <taxon>Chitinophaga</taxon>
    </lineage>
</organism>
<feature type="transmembrane region" description="Helical" evidence="6">
    <location>
        <begin position="222"/>
        <end position="240"/>
    </location>
</feature>
<keyword evidence="8" id="KW-1185">Reference proteome</keyword>
<dbReference type="Pfam" id="PF01040">
    <property type="entry name" value="UbiA"/>
    <property type="match status" value="1"/>
</dbReference>
<feature type="transmembrane region" description="Helical" evidence="6">
    <location>
        <begin position="252"/>
        <end position="273"/>
    </location>
</feature>
<feature type="transmembrane region" description="Helical" evidence="6">
    <location>
        <begin position="152"/>
        <end position="185"/>
    </location>
</feature>
<evidence type="ECO:0000313" key="7">
    <source>
        <dbReference type="EMBL" id="SCC05868.1"/>
    </source>
</evidence>
<dbReference type="GO" id="GO:0016765">
    <property type="term" value="F:transferase activity, transferring alkyl or aryl (other than methyl) groups"/>
    <property type="evidence" value="ECO:0007669"/>
    <property type="project" value="InterPro"/>
</dbReference>
<sequence length="300" mass="32121">MNYIILKLAGYLRLMRPANLLTAVADILAGIAVAGYFSTAFITYLDILPLACLCLATIGLYGGGVVFNDVMDARLDQIERPERPIPSGVISRSQAIIQGAYLLLVGILAAFTVSTVSGLLGISIAAAALIYNKWGKHLDFWGPLNMGLCRGLNLLLGISIIPGVLLNFWWLGLIPVLYIAAITMISRGEVHGGNVSTLRVAVLLYTLVLSTILLISWRNGHLLVTLPFVALTAYIIYRPLIQAIRLPAGPNIGKAVQGGILALIVINAAWAAAFSDWTYALIILALLPISMLLAKAFAVT</sequence>
<evidence type="ECO:0000256" key="4">
    <source>
        <dbReference type="ARBA" id="ARBA00022989"/>
    </source>
</evidence>
<dbReference type="STRING" id="1335309.GA0116948_10381"/>
<feature type="transmembrane region" description="Helical" evidence="6">
    <location>
        <begin position="197"/>
        <end position="216"/>
    </location>
</feature>
<dbReference type="GO" id="GO:0016020">
    <property type="term" value="C:membrane"/>
    <property type="evidence" value="ECO:0007669"/>
    <property type="project" value="UniProtKB-SubCell"/>
</dbReference>
<name>A0A1C4BGN0_9BACT</name>
<dbReference type="RefSeq" id="WP_240619138.1">
    <property type="nucleotide sequence ID" value="NZ_FMAR01000003.1"/>
</dbReference>
<gene>
    <name evidence="7" type="ORF">GA0116948_10381</name>
</gene>
<keyword evidence="7" id="KW-0808">Transferase</keyword>
<dbReference type="PANTHER" id="PTHR42723:SF1">
    <property type="entry name" value="CHLOROPHYLL SYNTHASE, CHLOROPLASTIC"/>
    <property type="match status" value="1"/>
</dbReference>
<dbReference type="Gene3D" id="1.10.357.140">
    <property type="entry name" value="UbiA prenyltransferase"/>
    <property type="match status" value="1"/>
</dbReference>
<comment type="subcellular location">
    <subcellularLocation>
        <location evidence="1">Membrane</location>
        <topology evidence="1">Multi-pass membrane protein</topology>
    </subcellularLocation>
</comment>
<dbReference type="EMBL" id="FMAR01000003">
    <property type="protein sequence ID" value="SCC05868.1"/>
    <property type="molecule type" value="Genomic_DNA"/>
</dbReference>
<dbReference type="NCBIfam" id="NF035940">
    <property type="entry name" value="prenyl_rel_EboC"/>
    <property type="match status" value="1"/>
</dbReference>
<accession>A0A1C4BGN0</accession>
<keyword evidence="5 6" id="KW-0472">Membrane</keyword>
<evidence type="ECO:0000313" key="8">
    <source>
        <dbReference type="Proteomes" id="UP000242818"/>
    </source>
</evidence>
<keyword evidence="3 6" id="KW-0812">Transmembrane</keyword>
<dbReference type="InterPro" id="IPR044878">
    <property type="entry name" value="UbiA_sf"/>
</dbReference>
<feature type="transmembrane region" description="Helical" evidence="6">
    <location>
        <begin position="101"/>
        <end position="132"/>
    </location>
</feature>
<feature type="transmembrane region" description="Helical" evidence="6">
    <location>
        <begin position="20"/>
        <end position="41"/>
    </location>
</feature>
<protein>
    <submittedName>
        <fullName evidence="7">4-hydroxybenzoate polyprenyltransferase</fullName>
    </submittedName>
</protein>
<evidence type="ECO:0000256" key="6">
    <source>
        <dbReference type="SAM" id="Phobius"/>
    </source>
</evidence>
<evidence type="ECO:0000256" key="3">
    <source>
        <dbReference type="ARBA" id="ARBA00022692"/>
    </source>
</evidence>
<dbReference type="CDD" id="cd13964">
    <property type="entry name" value="PT_UbiA_1"/>
    <property type="match status" value="1"/>
</dbReference>
<dbReference type="InterPro" id="IPR000537">
    <property type="entry name" value="UbiA_prenyltransferase"/>
</dbReference>
<feature type="transmembrane region" description="Helical" evidence="6">
    <location>
        <begin position="47"/>
        <end position="67"/>
    </location>
</feature>
<keyword evidence="4 6" id="KW-1133">Transmembrane helix</keyword>
<evidence type="ECO:0000256" key="5">
    <source>
        <dbReference type="ARBA" id="ARBA00023136"/>
    </source>
</evidence>
<dbReference type="AlphaFoldDB" id="A0A1C4BGN0"/>
<proteinExistence type="predicted"/>
<reference evidence="7 8" key="1">
    <citation type="submission" date="2016-08" db="EMBL/GenBank/DDBJ databases">
        <authorList>
            <person name="Seilhamer J.J."/>
        </authorList>
    </citation>
    <scope>NUCLEOTIDE SEQUENCE [LARGE SCALE GENOMIC DNA]</scope>
    <source>
        <strain evidence="7 8">A37T2</strain>
    </source>
</reference>
<keyword evidence="2" id="KW-1003">Cell membrane</keyword>
<dbReference type="InterPro" id="IPR050475">
    <property type="entry name" value="Prenyltransferase_related"/>
</dbReference>
<evidence type="ECO:0000256" key="2">
    <source>
        <dbReference type="ARBA" id="ARBA00022475"/>
    </source>
</evidence>
<evidence type="ECO:0000256" key="1">
    <source>
        <dbReference type="ARBA" id="ARBA00004141"/>
    </source>
</evidence>
<feature type="transmembrane region" description="Helical" evidence="6">
    <location>
        <begin position="279"/>
        <end position="298"/>
    </location>
</feature>